<evidence type="ECO:0000256" key="5">
    <source>
        <dbReference type="ARBA" id="ARBA00022777"/>
    </source>
</evidence>
<dbReference type="Pfam" id="PF02518">
    <property type="entry name" value="HATPase_c"/>
    <property type="match status" value="1"/>
</dbReference>
<dbReference type="RefSeq" id="WP_243323406.1">
    <property type="nucleotide sequence ID" value="NZ_JAKZMM010000006.1"/>
</dbReference>
<dbReference type="EC" id="2.7.13.3" evidence="2"/>
<gene>
    <name evidence="10" type="ORF">MUN53_03405</name>
</gene>
<dbReference type="InterPro" id="IPR036097">
    <property type="entry name" value="HisK_dim/P_sf"/>
</dbReference>
<dbReference type="InterPro" id="IPR005467">
    <property type="entry name" value="His_kinase_dom"/>
</dbReference>
<evidence type="ECO:0000259" key="9">
    <source>
        <dbReference type="PROSITE" id="PS50109"/>
    </source>
</evidence>
<name>A0ABT0BY14_9BACT</name>
<evidence type="ECO:0000256" key="3">
    <source>
        <dbReference type="ARBA" id="ARBA00022679"/>
    </source>
</evidence>
<dbReference type="PANTHER" id="PTHR43065:SF46">
    <property type="entry name" value="C4-DICARBOXYLATE TRANSPORT SENSOR PROTEIN DCTB"/>
    <property type="match status" value="1"/>
</dbReference>
<dbReference type="InterPro" id="IPR036890">
    <property type="entry name" value="HATPase_C_sf"/>
</dbReference>
<evidence type="ECO:0000256" key="2">
    <source>
        <dbReference type="ARBA" id="ARBA00012438"/>
    </source>
</evidence>
<dbReference type="SUPFAM" id="SSF47384">
    <property type="entry name" value="Homodimeric domain of signal transducing histidine kinase"/>
    <property type="match status" value="1"/>
</dbReference>
<dbReference type="Proteomes" id="UP001165444">
    <property type="component" value="Unassembled WGS sequence"/>
</dbReference>
<keyword evidence="8" id="KW-0812">Transmembrane</keyword>
<feature type="transmembrane region" description="Helical" evidence="8">
    <location>
        <begin position="30"/>
        <end position="50"/>
    </location>
</feature>
<sequence>MKTYTLTIALHIAGIFLSALFLAYSLLQEWFFCSVFSVLAIVSISIRLYILQMRQVKSWRYLVDCLLQHDLTQMVHAPFKDKAMQELATDLSAALRSLRQQLLNEEVKRQYYESLLNKVDTAVLVADKQGKIDWTNRAADTLLASSPFLPDEILTAIRKQLPVVHYTRQNLPLDLSIDVTRIYLQGCERWIVSLKNIHATLERNEMEAWQKLIRVLTHEIMNSITPIISLAETLSERCKESPEETRNRQHLQQGLNIIRRRSKGLLEFVENYRKLTRIAPPVKVRISVKEFFADLKRLNPEPYIHFQLTDESLEWEADRAQMEQVFLNLLKNAREACATVSEPSIQVLAESNGKERIFIIQDNGEGILPDVLERIFIPFFTTKPSGSGIGLSLCKQIITLHGGSISATSENGQGCCFRIIFP</sequence>
<evidence type="ECO:0000313" key="11">
    <source>
        <dbReference type="Proteomes" id="UP001165444"/>
    </source>
</evidence>
<dbReference type="PRINTS" id="PR00344">
    <property type="entry name" value="BCTRLSENSOR"/>
</dbReference>
<evidence type="ECO:0000256" key="4">
    <source>
        <dbReference type="ARBA" id="ARBA00022741"/>
    </source>
</evidence>
<accession>A0ABT0BY14</accession>
<dbReference type="PANTHER" id="PTHR43065">
    <property type="entry name" value="SENSOR HISTIDINE KINASE"/>
    <property type="match status" value="1"/>
</dbReference>
<dbReference type="EMBL" id="JAKZMM010000006">
    <property type="protein sequence ID" value="MCJ2379661.1"/>
    <property type="molecule type" value="Genomic_DNA"/>
</dbReference>
<keyword evidence="4" id="KW-0547">Nucleotide-binding</keyword>
<evidence type="ECO:0000256" key="8">
    <source>
        <dbReference type="SAM" id="Phobius"/>
    </source>
</evidence>
<keyword evidence="6 10" id="KW-0067">ATP-binding</keyword>
<dbReference type="SUPFAM" id="SSF55874">
    <property type="entry name" value="ATPase domain of HSP90 chaperone/DNA topoisomerase II/histidine kinase"/>
    <property type="match status" value="1"/>
</dbReference>
<dbReference type="Gene3D" id="1.10.287.130">
    <property type="match status" value="1"/>
</dbReference>
<keyword evidence="5" id="KW-0418">Kinase</keyword>
<evidence type="ECO:0000256" key="1">
    <source>
        <dbReference type="ARBA" id="ARBA00000085"/>
    </source>
</evidence>
<keyword evidence="11" id="KW-1185">Reference proteome</keyword>
<keyword evidence="7" id="KW-0902">Two-component regulatory system</keyword>
<organism evidence="10 11">
    <name type="scientific">Parabacteroides faecalis</name>
    <dbReference type="NCBI Taxonomy" id="2924040"/>
    <lineage>
        <taxon>Bacteria</taxon>
        <taxon>Pseudomonadati</taxon>
        <taxon>Bacteroidota</taxon>
        <taxon>Bacteroidia</taxon>
        <taxon>Bacteroidales</taxon>
        <taxon>Tannerellaceae</taxon>
        <taxon>Parabacteroides</taxon>
    </lineage>
</organism>
<protein>
    <recommendedName>
        <fullName evidence="2">histidine kinase</fullName>
        <ecNumber evidence="2">2.7.13.3</ecNumber>
    </recommendedName>
</protein>
<dbReference type="Gene3D" id="3.30.565.10">
    <property type="entry name" value="Histidine kinase-like ATPase, C-terminal domain"/>
    <property type="match status" value="1"/>
</dbReference>
<reference evidence="10 11" key="1">
    <citation type="submission" date="2022-03" db="EMBL/GenBank/DDBJ databases">
        <title>Parabacteroides sp. nov. isolated from swine feces.</title>
        <authorList>
            <person name="Bak J.E."/>
        </authorList>
    </citation>
    <scope>NUCLEOTIDE SEQUENCE [LARGE SCALE GENOMIC DNA]</scope>
    <source>
        <strain evidence="10 11">AGMB00274</strain>
    </source>
</reference>
<keyword evidence="3" id="KW-0808">Transferase</keyword>
<proteinExistence type="predicted"/>
<feature type="transmembrane region" description="Helical" evidence="8">
    <location>
        <begin position="7"/>
        <end position="24"/>
    </location>
</feature>
<dbReference type="PROSITE" id="PS50109">
    <property type="entry name" value="HIS_KIN"/>
    <property type="match status" value="1"/>
</dbReference>
<evidence type="ECO:0000256" key="7">
    <source>
        <dbReference type="ARBA" id="ARBA00023012"/>
    </source>
</evidence>
<evidence type="ECO:0000256" key="6">
    <source>
        <dbReference type="ARBA" id="ARBA00022840"/>
    </source>
</evidence>
<keyword evidence="8" id="KW-0472">Membrane</keyword>
<dbReference type="InterPro" id="IPR003594">
    <property type="entry name" value="HATPase_dom"/>
</dbReference>
<dbReference type="GO" id="GO:0005524">
    <property type="term" value="F:ATP binding"/>
    <property type="evidence" value="ECO:0007669"/>
    <property type="project" value="UniProtKB-KW"/>
</dbReference>
<keyword evidence="8" id="KW-1133">Transmembrane helix</keyword>
<dbReference type="InterPro" id="IPR004358">
    <property type="entry name" value="Sig_transdc_His_kin-like_C"/>
</dbReference>
<comment type="caution">
    <text evidence="10">The sequence shown here is derived from an EMBL/GenBank/DDBJ whole genome shotgun (WGS) entry which is preliminary data.</text>
</comment>
<evidence type="ECO:0000313" key="10">
    <source>
        <dbReference type="EMBL" id="MCJ2379661.1"/>
    </source>
</evidence>
<dbReference type="SMART" id="SM00387">
    <property type="entry name" value="HATPase_c"/>
    <property type="match status" value="1"/>
</dbReference>
<feature type="domain" description="Histidine kinase" evidence="9">
    <location>
        <begin position="215"/>
        <end position="422"/>
    </location>
</feature>
<comment type="catalytic activity">
    <reaction evidence="1">
        <text>ATP + protein L-histidine = ADP + protein N-phospho-L-histidine.</text>
        <dbReference type="EC" id="2.7.13.3"/>
    </reaction>
</comment>